<proteinExistence type="predicted"/>
<feature type="non-terminal residue" evidence="1">
    <location>
        <position position="33"/>
    </location>
</feature>
<dbReference type="AlphaFoldDB" id="A0A0F9EIB7"/>
<protein>
    <submittedName>
        <fullName evidence="1">Uncharacterized protein</fullName>
    </submittedName>
</protein>
<evidence type="ECO:0000313" key="1">
    <source>
        <dbReference type="EMBL" id="KKL73808.1"/>
    </source>
</evidence>
<name>A0A0F9EIB7_9ZZZZ</name>
<reference evidence="1" key="1">
    <citation type="journal article" date="2015" name="Nature">
        <title>Complex archaea that bridge the gap between prokaryotes and eukaryotes.</title>
        <authorList>
            <person name="Spang A."/>
            <person name="Saw J.H."/>
            <person name="Jorgensen S.L."/>
            <person name="Zaremba-Niedzwiedzka K."/>
            <person name="Martijn J."/>
            <person name="Lind A.E."/>
            <person name="van Eijk R."/>
            <person name="Schleper C."/>
            <person name="Guy L."/>
            <person name="Ettema T.J."/>
        </authorList>
    </citation>
    <scope>NUCLEOTIDE SEQUENCE</scope>
</reference>
<organism evidence="1">
    <name type="scientific">marine sediment metagenome</name>
    <dbReference type="NCBI Taxonomy" id="412755"/>
    <lineage>
        <taxon>unclassified sequences</taxon>
        <taxon>metagenomes</taxon>
        <taxon>ecological metagenomes</taxon>
    </lineage>
</organism>
<accession>A0A0F9EIB7</accession>
<sequence length="33" mass="3391">MQLANIRLGLATNSSSSHSIIILPKGKAALPTS</sequence>
<gene>
    <name evidence="1" type="ORF">LCGC14_2071220</name>
</gene>
<comment type="caution">
    <text evidence="1">The sequence shown here is derived from an EMBL/GenBank/DDBJ whole genome shotgun (WGS) entry which is preliminary data.</text>
</comment>
<dbReference type="EMBL" id="LAZR01024849">
    <property type="protein sequence ID" value="KKL73808.1"/>
    <property type="molecule type" value="Genomic_DNA"/>
</dbReference>